<evidence type="ECO:0000313" key="11">
    <source>
        <dbReference type="EMBL" id="KAJ7688023.1"/>
    </source>
</evidence>
<keyword evidence="7 9" id="KW-0408">Iron</keyword>
<evidence type="ECO:0000256" key="7">
    <source>
        <dbReference type="ARBA" id="ARBA00023004"/>
    </source>
</evidence>
<dbReference type="Gene3D" id="1.10.630.10">
    <property type="entry name" value="Cytochrome P450"/>
    <property type="match status" value="1"/>
</dbReference>
<dbReference type="GO" id="GO:0004497">
    <property type="term" value="F:monooxygenase activity"/>
    <property type="evidence" value="ECO:0007669"/>
    <property type="project" value="UniProtKB-KW"/>
</dbReference>
<dbReference type="InterPro" id="IPR036396">
    <property type="entry name" value="Cyt_P450_sf"/>
</dbReference>
<evidence type="ECO:0000256" key="3">
    <source>
        <dbReference type="ARBA" id="ARBA00010617"/>
    </source>
</evidence>
<keyword evidence="8 10" id="KW-0503">Monooxygenase</keyword>
<dbReference type="Pfam" id="PF00067">
    <property type="entry name" value="p450"/>
    <property type="match status" value="1"/>
</dbReference>
<dbReference type="AlphaFoldDB" id="A0AAD7DCG6"/>
<comment type="cofactor">
    <cofactor evidence="1 9">
        <name>heme</name>
        <dbReference type="ChEBI" id="CHEBI:30413"/>
    </cofactor>
</comment>
<sequence>MPSGALNICRSCSNSDLYGISRYIPSYLRPLREAHKEELTLSRSQLDVVRQKMVLIFSALGRYALIPDRNTTEKFPTRSGSSMFGAGSDTTASAISVAVMAAACFPGAQARVQAELDAIIGPPRLRDKDMLPQTTAFMLETFRWRPVAPAGSFFSIEKLLHPGRRHGHWEQLVTLRSIGRDPEVFPRPEDFDPQRLITADGKLRDDLNFFTFGFGRRICPGQTLAIGRVVPVEHGFIDYLREIAREDPSSLINIHAFTLTFNVRPEPFAPIFKPRIGADFAAVRAMLEQDV</sequence>
<comment type="caution">
    <text evidence="11">The sequence shown here is derived from an EMBL/GenBank/DDBJ whole genome shotgun (WGS) entry which is preliminary data.</text>
</comment>
<feature type="binding site" description="axial binding residue" evidence="9">
    <location>
        <position position="219"/>
    </location>
    <ligand>
        <name>heme</name>
        <dbReference type="ChEBI" id="CHEBI:30413"/>
    </ligand>
    <ligandPart>
        <name>Fe</name>
        <dbReference type="ChEBI" id="CHEBI:18248"/>
    </ligandPart>
</feature>
<evidence type="ECO:0000313" key="12">
    <source>
        <dbReference type="Proteomes" id="UP001221757"/>
    </source>
</evidence>
<comment type="pathway">
    <text evidence="2">Secondary metabolite biosynthesis.</text>
</comment>
<keyword evidence="12" id="KW-1185">Reference proteome</keyword>
<dbReference type="InterPro" id="IPR001128">
    <property type="entry name" value="Cyt_P450"/>
</dbReference>
<dbReference type="GO" id="GO:0016705">
    <property type="term" value="F:oxidoreductase activity, acting on paired donors, with incorporation or reduction of molecular oxygen"/>
    <property type="evidence" value="ECO:0007669"/>
    <property type="project" value="InterPro"/>
</dbReference>
<protein>
    <submittedName>
        <fullName evidence="11">Cytochrome P450</fullName>
    </submittedName>
</protein>
<dbReference type="EMBL" id="JARKIE010000082">
    <property type="protein sequence ID" value="KAJ7688023.1"/>
    <property type="molecule type" value="Genomic_DNA"/>
</dbReference>
<evidence type="ECO:0000256" key="8">
    <source>
        <dbReference type="ARBA" id="ARBA00023033"/>
    </source>
</evidence>
<evidence type="ECO:0000256" key="2">
    <source>
        <dbReference type="ARBA" id="ARBA00005179"/>
    </source>
</evidence>
<dbReference type="GO" id="GO:0020037">
    <property type="term" value="F:heme binding"/>
    <property type="evidence" value="ECO:0007669"/>
    <property type="project" value="InterPro"/>
</dbReference>
<proteinExistence type="inferred from homology"/>
<evidence type="ECO:0000256" key="4">
    <source>
        <dbReference type="ARBA" id="ARBA00022617"/>
    </source>
</evidence>
<evidence type="ECO:0000256" key="5">
    <source>
        <dbReference type="ARBA" id="ARBA00022723"/>
    </source>
</evidence>
<dbReference type="PROSITE" id="PS00086">
    <property type="entry name" value="CYTOCHROME_P450"/>
    <property type="match status" value="1"/>
</dbReference>
<keyword evidence="4 9" id="KW-0349">Heme</keyword>
<dbReference type="PRINTS" id="PR00463">
    <property type="entry name" value="EP450I"/>
</dbReference>
<comment type="similarity">
    <text evidence="3 10">Belongs to the cytochrome P450 family.</text>
</comment>
<dbReference type="SUPFAM" id="SSF48264">
    <property type="entry name" value="Cytochrome P450"/>
    <property type="match status" value="1"/>
</dbReference>
<name>A0AAD7DCG6_MYCRO</name>
<evidence type="ECO:0000256" key="1">
    <source>
        <dbReference type="ARBA" id="ARBA00001971"/>
    </source>
</evidence>
<dbReference type="PANTHER" id="PTHR46300">
    <property type="entry name" value="P450, PUTATIVE (EUROFUNG)-RELATED-RELATED"/>
    <property type="match status" value="1"/>
</dbReference>
<dbReference type="GO" id="GO:0005506">
    <property type="term" value="F:iron ion binding"/>
    <property type="evidence" value="ECO:0007669"/>
    <property type="project" value="InterPro"/>
</dbReference>
<organism evidence="11 12">
    <name type="scientific">Mycena rosella</name>
    <name type="common">Pink bonnet</name>
    <name type="synonym">Agaricus rosellus</name>
    <dbReference type="NCBI Taxonomy" id="1033263"/>
    <lineage>
        <taxon>Eukaryota</taxon>
        <taxon>Fungi</taxon>
        <taxon>Dikarya</taxon>
        <taxon>Basidiomycota</taxon>
        <taxon>Agaricomycotina</taxon>
        <taxon>Agaricomycetes</taxon>
        <taxon>Agaricomycetidae</taxon>
        <taxon>Agaricales</taxon>
        <taxon>Marasmiineae</taxon>
        <taxon>Mycenaceae</taxon>
        <taxon>Mycena</taxon>
    </lineage>
</organism>
<dbReference type="PRINTS" id="PR00385">
    <property type="entry name" value="P450"/>
</dbReference>
<reference evidence="11" key="1">
    <citation type="submission" date="2023-03" db="EMBL/GenBank/DDBJ databases">
        <title>Massive genome expansion in bonnet fungi (Mycena s.s.) driven by repeated elements and novel gene families across ecological guilds.</title>
        <authorList>
            <consortium name="Lawrence Berkeley National Laboratory"/>
            <person name="Harder C.B."/>
            <person name="Miyauchi S."/>
            <person name="Viragh M."/>
            <person name="Kuo A."/>
            <person name="Thoen E."/>
            <person name="Andreopoulos B."/>
            <person name="Lu D."/>
            <person name="Skrede I."/>
            <person name="Drula E."/>
            <person name="Henrissat B."/>
            <person name="Morin E."/>
            <person name="Kohler A."/>
            <person name="Barry K."/>
            <person name="LaButti K."/>
            <person name="Morin E."/>
            <person name="Salamov A."/>
            <person name="Lipzen A."/>
            <person name="Mereny Z."/>
            <person name="Hegedus B."/>
            <person name="Baldrian P."/>
            <person name="Stursova M."/>
            <person name="Weitz H."/>
            <person name="Taylor A."/>
            <person name="Grigoriev I.V."/>
            <person name="Nagy L.G."/>
            <person name="Martin F."/>
            <person name="Kauserud H."/>
        </authorList>
    </citation>
    <scope>NUCLEOTIDE SEQUENCE</scope>
    <source>
        <strain evidence="11">CBHHK067</strain>
    </source>
</reference>
<dbReference type="PANTHER" id="PTHR46300:SF1">
    <property type="entry name" value="P450, PUTATIVE (EUROFUNG)-RELATED"/>
    <property type="match status" value="1"/>
</dbReference>
<keyword evidence="6 10" id="KW-0560">Oxidoreductase</keyword>
<dbReference type="InterPro" id="IPR002401">
    <property type="entry name" value="Cyt_P450_E_grp-I"/>
</dbReference>
<dbReference type="InterPro" id="IPR017972">
    <property type="entry name" value="Cyt_P450_CS"/>
</dbReference>
<keyword evidence="5 9" id="KW-0479">Metal-binding</keyword>
<gene>
    <name evidence="11" type="ORF">B0H17DRAFT_1135866</name>
</gene>
<dbReference type="Proteomes" id="UP001221757">
    <property type="component" value="Unassembled WGS sequence"/>
</dbReference>
<evidence type="ECO:0000256" key="10">
    <source>
        <dbReference type="RuleBase" id="RU000461"/>
    </source>
</evidence>
<accession>A0AAD7DCG6</accession>
<evidence type="ECO:0000256" key="6">
    <source>
        <dbReference type="ARBA" id="ARBA00023002"/>
    </source>
</evidence>
<evidence type="ECO:0000256" key="9">
    <source>
        <dbReference type="PIRSR" id="PIRSR602401-1"/>
    </source>
</evidence>
<dbReference type="InterPro" id="IPR050364">
    <property type="entry name" value="Cytochrome_P450_fung"/>
</dbReference>